<evidence type="ECO:0000313" key="3">
    <source>
        <dbReference type="Proteomes" id="UP000621447"/>
    </source>
</evidence>
<feature type="transmembrane region" description="Helical" evidence="1">
    <location>
        <begin position="57"/>
        <end position="76"/>
    </location>
</feature>
<evidence type="ECO:0000313" key="2">
    <source>
        <dbReference type="EMBL" id="NTS66277.1"/>
    </source>
</evidence>
<keyword evidence="1" id="KW-0997">Cell inner membrane</keyword>
<dbReference type="RefSeq" id="WP_174194900.1">
    <property type="nucleotide sequence ID" value="NZ_JABULH010000006.1"/>
</dbReference>
<accession>A0ABX2JIN0</accession>
<dbReference type="Proteomes" id="UP000621447">
    <property type="component" value="Unassembled WGS sequence"/>
</dbReference>
<evidence type="ECO:0000256" key="1">
    <source>
        <dbReference type="HAMAP-Rule" id="MF_02088"/>
    </source>
</evidence>
<protein>
    <recommendedName>
        <fullName evidence="1">Probable queuosine precursor transporter</fullName>
        <shortName evidence="1">Q precursor transporter</shortName>
    </recommendedName>
</protein>
<keyword evidence="1" id="KW-1003">Cell membrane</keyword>
<name>A0ABX2JIN0_9SPHN</name>
<keyword evidence="1" id="KW-0812">Transmembrane</keyword>
<dbReference type="InterPro" id="IPR003744">
    <property type="entry name" value="YhhQ"/>
</dbReference>
<dbReference type="EMBL" id="JABULH010000006">
    <property type="protein sequence ID" value="NTS66277.1"/>
    <property type="molecule type" value="Genomic_DNA"/>
</dbReference>
<keyword evidence="1" id="KW-1133">Transmembrane helix</keyword>
<dbReference type="HAMAP" id="MF_02088">
    <property type="entry name" value="Q_prec_transport"/>
    <property type="match status" value="1"/>
</dbReference>
<proteinExistence type="inferred from homology"/>
<feature type="transmembrane region" description="Helical" evidence="1">
    <location>
        <begin position="132"/>
        <end position="155"/>
    </location>
</feature>
<sequence length="236" mass="24559">MPIPPTPIHQAPAISRSLFVFSIFYGGMTCIAGVLGNKQVSLGPLSALGPVVGLPPLAIEAGIFAFLLLVVTSSAVAELHGRATANKLVLFGFIPLLVSILLTLIVLALPAAGEMGADRLTAFNTMMGATPWIWLGGIIAYGVSQTLNVTIFSWLKGREGHSLLWFRAAAASALSQIIDTILFITIAFGTSAIGWLMAGQMLTKVVLSAVLVPPLIYLAVAIGRRLDAGGGARPSA</sequence>
<comment type="similarity">
    <text evidence="1">Belongs to the vitamin uptake transporter (VUT/ECF) (TC 2.A.88) family. Q precursor transporter subfamily.</text>
</comment>
<gene>
    <name evidence="2" type="ORF">HRV97_14030</name>
</gene>
<dbReference type="Pfam" id="PF02592">
    <property type="entry name" value="Vut_1"/>
    <property type="match status" value="1"/>
</dbReference>
<keyword evidence="1" id="KW-0472">Membrane</keyword>
<dbReference type="PANTHER" id="PTHR34300:SF2">
    <property type="entry name" value="QUEUOSINE PRECURSOR TRANSPORTER-RELATED"/>
    <property type="match status" value="1"/>
</dbReference>
<feature type="transmembrane region" description="Helical" evidence="1">
    <location>
        <begin position="204"/>
        <end position="223"/>
    </location>
</feature>
<comment type="subcellular location">
    <subcellularLocation>
        <location evidence="1">Cell inner membrane</location>
        <topology evidence="1">Multi-pass membrane protein</topology>
    </subcellularLocation>
</comment>
<feature type="transmembrane region" description="Helical" evidence="1">
    <location>
        <begin position="88"/>
        <end position="112"/>
    </location>
</feature>
<comment type="caution">
    <text evidence="2">The sequence shown here is derived from an EMBL/GenBank/DDBJ whole genome shotgun (WGS) entry which is preliminary data.</text>
</comment>
<keyword evidence="3" id="KW-1185">Reference proteome</keyword>
<keyword evidence="1" id="KW-0813">Transport</keyword>
<feature type="transmembrane region" description="Helical" evidence="1">
    <location>
        <begin position="176"/>
        <end position="198"/>
    </location>
</feature>
<feature type="transmembrane region" description="Helical" evidence="1">
    <location>
        <begin position="18"/>
        <end position="37"/>
    </location>
</feature>
<dbReference type="PANTHER" id="PTHR34300">
    <property type="entry name" value="QUEUOSINE PRECURSOR TRANSPORTER-RELATED"/>
    <property type="match status" value="1"/>
</dbReference>
<reference evidence="2 3" key="1">
    <citation type="submission" date="2020-06" db="EMBL/GenBank/DDBJ databases">
        <title>Sphingomonas hominis sp. nov., a member of the Sphingomonas, isolated from the hair of a 22-year-old girl.</title>
        <authorList>
            <person name="Zhang D.-F."/>
            <person name="Cui X.-W."/>
        </authorList>
    </citation>
    <scope>NUCLEOTIDE SEQUENCE [LARGE SCALE GENOMIC DNA]</scope>
    <source>
        <strain evidence="2 3">HHU CXW</strain>
    </source>
</reference>
<dbReference type="NCBIfam" id="TIGR00697">
    <property type="entry name" value="queuosine precursor transporter"/>
    <property type="match status" value="1"/>
</dbReference>
<comment type="function">
    <text evidence="1">Involved in the import of queuosine (Q) precursors, required for Q precursor salvage.</text>
</comment>
<organism evidence="2 3">
    <name type="scientific">Sphingomonas hominis</name>
    <dbReference type="NCBI Taxonomy" id="2741495"/>
    <lineage>
        <taxon>Bacteria</taxon>
        <taxon>Pseudomonadati</taxon>
        <taxon>Pseudomonadota</taxon>
        <taxon>Alphaproteobacteria</taxon>
        <taxon>Sphingomonadales</taxon>
        <taxon>Sphingomonadaceae</taxon>
        <taxon>Sphingomonas</taxon>
    </lineage>
</organism>